<reference evidence="8" key="3">
    <citation type="submission" date="2025-09" db="UniProtKB">
        <authorList>
            <consortium name="Ensembl"/>
        </authorList>
    </citation>
    <scope>IDENTIFICATION</scope>
</reference>
<accession>A0A4W6DG14</accession>
<organism evidence="8 9">
    <name type="scientific">Lates calcarifer</name>
    <name type="common">Barramundi</name>
    <name type="synonym">Holocentrus calcarifer</name>
    <dbReference type="NCBI Taxonomy" id="8187"/>
    <lineage>
        <taxon>Eukaryota</taxon>
        <taxon>Metazoa</taxon>
        <taxon>Chordata</taxon>
        <taxon>Craniata</taxon>
        <taxon>Vertebrata</taxon>
        <taxon>Euteleostomi</taxon>
        <taxon>Actinopterygii</taxon>
        <taxon>Neopterygii</taxon>
        <taxon>Teleostei</taxon>
        <taxon>Neoteleostei</taxon>
        <taxon>Acanthomorphata</taxon>
        <taxon>Carangaria</taxon>
        <taxon>Carangaria incertae sedis</taxon>
        <taxon>Centropomidae</taxon>
        <taxon>Lates</taxon>
    </lineage>
</organism>
<evidence type="ECO:0000313" key="8">
    <source>
        <dbReference type="Ensembl" id="ENSLCAP00010023877.1"/>
    </source>
</evidence>
<dbReference type="AlphaFoldDB" id="A0A4W6DG14"/>
<evidence type="ECO:0000256" key="4">
    <source>
        <dbReference type="ARBA" id="ARBA00022989"/>
    </source>
</evidence>
<protein>
    <submittedName>
        <fullName evidence="8">Uncharacterized protein</fullName>
    </submittedName>
</protein>
<evidence type="ECO:0000256" key="2">
    <source>
        <dbReference type="ARBA" id="ARBA00022475"/>
    </source>
</evidence>
<dbReference type="PANTHER" id="PTHR20766">
    <property type="entry name" value="LARGE NEUTRAL AMINO ACIDS TRANSPORTER SMALL SUBUNIT 4-LIKE ISOFORM X1"/>
    <property type="match status" value="1"/>
</dbReference>
<dbReference type="GO" id="GO:0005886">
    <property type="term" value="C:plasma membrane"/>
    <property type="evidence" value="ECO:0007669"/>
    <property type="project" value="UniProtKB-SubCell"/>
</dbReference>
<evidence type="ECO:0000256" key="5">
    <source>
        <dbReference type="ARBA" id="ARBA00023136"/>
    </source>
</evidence>
<reference evidence="9" key="1">
    <citation type="submission" date="2015-09" db="EMBL/GenBank/DDBJ databases">
        <authorList>
            <person name="Sai Rama Sridatta P."/>
        </authorList>
    </citation>
    <scope>NUCLEOTIDE SEQUENCE [LARGE SCALE GENOMIC DNA]</scope>
</reference>
<keyword evidence="6" id="KW-0325">Glycoprotein</keyword>
<dbReference type="PANTHER" id="PTHR20766:SF7">
    <property type="entry name" value="SOLUTE CARRIER FAMILY 43 (AMINO ACID SYSTEM L TRANSPORTER), MEMBER 1A"/>
    <property type="match status" value="1"/>
</dbReference>
<evidence type="ECO:0000256" key="3">
    <source>
        <dbReference type="ARBA" id="ARBA00022692"/>
    </source>
</evidence>
<keyword evidence="3 7" id="KW-0812">Transmembrane</keyword>
<name>A0A4W6DG14_LATCA</name>
<evidence type="ECO:0000256" key="6">
    <source>
        <dbReference type="ARBA" id="ARBA00023180"/>
    </source>
</evidence>
<evidence type="ECO:0000256" key="1">
    <source>
        <dbReference type="ARBA" id="ARBA00004651"/>
    </source>
</evidence>
<dbReference type="GO" id="GO:0015175">
    <property type="term" value="F:neutral L-amino acid transmembrane transporter activity"/>
    <property type="evidence" value="ECO:0007669"/>
    <property type="project" value="TreeGrafter"/>
</dbReference>
<sequence length="120" mass="13209">MSPSLLQAYRRRWWMAVTAVIENLLCSAVLLGWGSLLIMLKREGFYSHLCSGKINMAQLRGPGGDAESGLHHRLLLAQRHHAAARYPDGQVWAAPNSPGGQVSIRALSRNPQTSLLMFAC</sequence>
<evidence type="ECO:0000256" key="7">
    <source>
        <dbReference type="SAM" id="Phobius"/>
    </source>
</evidence>
<evidence type="ECO:0000313" key="9">
    <source>
        <dbReference type="Proteomes" id="UP000314980"/>
    </source>
</evidence>
<feature type="transmembrane region" description="Helical" evidence="7">
    <location>
        <begin position="12"/>
        <end position="38"/>
    </location>
</feature>
<dbReference type="Ensembl" id="ENSLCAT00010024398.1">
    <property type="protein sequence ID" value="ENSLCAP00010023877.1"/>
    <property type="gene ID" value="ENSLCAG00010011214.1"/>
</dbReference>
<reference evidence="8" key="2">
    <citation type="submission" date="2025-08" db="UniProtKB">
        <authorList>
            <consortium name="Ensembl"/>
        </authorList>
    </citation>
    <scope>IDENTIFICATION</scope>
</reference>
<dbReference type="GO" id="GO:0015179">
    <property type="term" value="F:L-amino acid transmembrane transporter activity"/>
    <property type="evidence" value="ECO:0007669"/>
    <property type="project" value="TreeGrafter"/>
</dbReference>
<dbReference type="STRING" id="8187.ENSLCAP00010023877"/>
<comment type="subcellular location">
    <subcellularLocation>
        <location evidence="1">Cell membrane</location>
        <topology evidence="1">Multi-pass membrane protein</topology>
    </subcellularLocation>
</comment>
<keyword evidence="9" id="KW-1185">Reference proteome</keyword>
<dbReference type="Proteomes" id="UP000314980">
    <property type="component" value="Unassembled WGS sequence"/>
</dbReference>
<keyword evidence="5 7" id="KW-0472">Membrane</keyword>
<keyword evidence="4 7" id="KW-1133">Transmembrane helix</keyword>
<proteinExistence type="predicted"/>
<dbReference type="GeneTree" id="ENSGT00940000153576"/>
<dbReference type="InParanoid" id="A0A4W6DG14"/>
<keyword evidence="2" id="KW-1003">Cell membrane</keyword>